<sequence length="225" mass="25585">MKQVVCSYAELNAIMRAAFPLIVDFACTTFPELCELQPAEKTQLFKHFVISLFYLESYHRSAILYELDDSRRALTHLTCMDLQNLKPLYGHMPVDKLNGIDPKDIIVNRCMRPRLMEMLKAFKRIALSEVEIAAMVALVLTSHDCSLLDDRISIICQPIRDKINAELNKHYASSSDPGRNALRLGDLLSFLAEFQDFAATQKRDHSVISMFAEDKQPGFLLSLAE</sequence>
<comment type="caution">
    <text evidence="5">The sequence shown here is derived from an EMBL/GenBank/DDBJ whole genome shotgun (WGS) entry which is preliminary data.</text>
</comment>
<feature type="non-terminal residue" evidence="5">
    <location>
        <position position="225"/>
    </location>
</feature>
<evidence type="ECO:0000256" key="1">
    <source>
        <dbReference type="ARBA" id="ARBA00023015"/>
    </source>
</evidence>
<evidence type="ECO:0000256" key="3">
    <source>
        <dbReference type="ARBA" id="ARBA00023170"/>
    </source>
</evidence>
<dbReference type="Proteomes" id="UP001432322">
    <property type="component" value="Unassembled WGS sequence"/>
</dbReference>
<dbReference type="SMART" id="SM00430">
    <property type="entry name" value="HOLI"/>
    <property type="match status" value="1"/>
</dbReference>
<dbReference type="AlphaFoldDB" id="A0AAV5UXU0"/>
<dbReference type="EMBL" id="BTSY01000001">
    <property type="protein sequence ID" value="GMT12106.1"/>
    <property type="molecule type" value="Genomic_DNA"/>
</dbReference>
<name>A0AAV5UXU0_9BILA</name>
<gene>
    <name evidence="5" type="ORF">PFISCL1PPCAC_3403</name>
</gene>
<keyword evidence="3" id="KW-0675">Receptor</keyword>
<dbReference type="PANTHER" id="PTHR46011">
    <property type="entry name" value="NUCLEAR HORMONE RECEPTOR FAMILY MEMBER NHR-86-RELATED"/>
    <property type="match status" value="1"/>
</dbReference>
<organism evidence="5 6">
    <name type="scientific">Pristionchus fissidentatus</name>
    <dbReference type="NCBI Taxonomy" id="1538716"/>
    <lineage>
        <taxon>Eukaryota</taxon>
        <taxon>Metazoa</taxon>
        <taxon>Ecdysozoa</taxon>
        <taxon>Nematoda</taxon>
        <taxon>Chromadorea</taxon>
        <taxon>Rhabditida</taxon>
        <taxon>Rhabditina</taxon>
        <taxon>Diplogasteromorpha</taxon>
        <taxon>Diplogasteroidea</taxon>
        <taxon>Neodiplogasteridae</taxon>
        <taxon>Pristionchus</taxon>
    </lineage>
</organism>
<dbReference type="GO" id="GO:0003700">
    <property type="term" value="F:DNA-binding transcription factor activity"/>
    <property type="evidence" value="ECO:0007669"/>
    <property type="project" value="TreeGrafter"/>
</dbReference>
<dbReference type="InterPro" id="IPR000536">
    <property type="entry name" value="Nucl_hrmn_rcpt_lig-bd"/>
</dbReference>
<keyword evidence="1" id="KW-0805">Transcription regulation</keyword>
<evidence type="ECO:0000313" key="6">
    <source>
        <dbReference type="Proteomes" id="UP001432322"/>
    </source>
</evidence>
<protein>
    <recommendedName>
        <fullName evidence="4">NR LBD domain-containing protein</fullName>
    </recommendedName>
</protein>
<accession>A0AAV5UXU0</accession>
<keyword evidence="6" id="KW-1185">Reference proteome</keyword>
<dbReference type="Gene3D" id="1.10.565.10">
    <property type="entry name" value="Retinoid X Receptor"/>
    <property type="match status" value="1"/>
</dbReference>
<dbReference type="Pfam" id="PF00104">
    <property type="entry name" value="Hormone_recep"/>
    <property type="match status" value="1"/>
</dbReference>
<keyword evidence="2" id="KW-0804">Transcription</keyword>
<dbReference type="PANTHER" id="PTHR46011:SF6">
    <property type="entry name" value="HIGH ZINC ACTIVATED NUCLEAR RECEPTOR PROTEIN"/>
    <property type="match status" value="1"/>
</dbReference>
<reference evidence="5" key="1">
    <citation type="submission" date="2023-10" db="EMBL/GenBank/DDBJ databases">
        <title>Genome assembly of Pristionchus species.</title>
        <authorList>
            <person name="Yoshida K."/>
            <person name="Sommer R.J."/>
        </authorList>
    </citation>
    <scope>NUCLEOTIDE SEQUENCE</scope>
    <source>
        <strain evidence="5">RS5133</strain>
    </source>
</reference>
<evidence type="ECO:0000256" key="2">
    <source>
        <dbReference type="ARBA" id="ARBA00023163"/>
    </source>
</evidence>
<dbReference type="InterPro" id="IPR035500">
    <property type="entry name" value="NHR-like_dom_sf"/>
</dbReference>
<evidence type="ECO:0000313" key="5">
    <source>
        <dbReference type="EMBL" id="GMT12106.1"/>
    </source>
</evidence>
<dbReference type="GO" id="GO:0005634">
    <property type="term" value="C:nucleus"/>
    <property type="evidence" value="ECO:0007669"/>
    <property type="project" value="TreeGrafter"/>
</dbReference>
<feature type="domain" description="NR LBD" evidence="4">
    <location>
        <begin position="1"/>
        <end position="225"/>
    </location>
</feature>
<dbReference type="PROSITE" id="PS51843">
    <property type="entry name" value="NR_LBD"/>
    <property type="match status" value="1"/>
</dbReference>
<proteinExistence type="predicted"/>
<evidence type="ECO:0000259" key="4">
    <source>
        <dbReference type="PROSITE" id="PS51843"/>
    </source>
</evidence>
<dbReference type="SUPFAM" id="SSF48508">
    <property type="entry name" value="Nuclear receptor ligand-binding domain"/>
    <property type="match status" value="1"/>
</dbReference>